<accession>A0A653BUV4</accession>
<feature type="chain" id="PRO_5024866203" description="Lipocalin/cytosolic fatty-acid binding domain-containing protein" evidence="1">
    <location>
        <begin position="22"/>
        <end position="137"/>
    </location>
</feature>
<dbReference type="EMBL" id="CAACVG010005487">
    <property type="protein sequence ID" value="VEN39383.1"/>
    <property type="molecule type" value="Genomic_DNA"/>
</dbReference>
<keyword evidence="3" id="KW-1185">Reference proteome</keyword>
<name>A0A653BUV4_CALMS</name>
<dbReference type="AlphaFoldDB" id="A0A653BUV4"/>
<gene>
    <name evidence="2" type="ORF">CALMAC_LOCUS3931</name>
</gene>
<evidence type="ECO:0000313" key="3">
    <source>
        <dbReference type="Proteomes" id="UP000410492"/>
    </source>
</evidence>
<dbReference type="Gene3D" id="2.40.128.20">
    <property type="match status" value="1"/>
</dbReference>
<evidence type="ECO:0008006" key="4">
    <source>
        <dbReference type="Google" id="ProtNLM"/>
    </source>
</evidence>
<dbReference type="Proteomes" id="UP000410492">
    <property type="component" value="Unassembled WGS sequence"/>
</dbReference>
<dbReference type="OrthoDB" id="565904at2759"/>
<evidence type="ECO:0000256" key="1">
    <source>
        <dbReference type="SAM" id="SignalP"/>
    </source>
</evidence>
<sequence>MASYKSVVMLSLCCAAQTVFADFCSDQKGIENFNFTAGVWYFAYKYGTRISVSFGDACVKSDHTKTKNGFEVFLEYYDSKKKKQSFVADVPLMKEGGSYFEVNSKEQNMHMYTVLLETDYENYLTEFFCLRGQSPFM</sequence>
<proteinExistence type="predicted"/>
<evidence type="ECO:0000313" key="2">
    <source>
        <dbReference type="EMBL" id="VEN39383.1"/>
    </source>
</evidence>
<dbReference type="SUPFAM" id="SSF50814">
    <property type="entry name" value="Lipocalins"/>
    <property type="match status" value="1"/>
</dbReference>
<keyword evidence="1" id="KW-0732">Signal</keyword>
<dbReference type="InterPro" id="IPR012674">
    <property type="entry name" value="Calycin"/>
</dbReference>
<reference evidence="2 3" key="1">
    <citation type="submission" date="2019-01" db="EMBL/GenBank/DDBJ databases">
        <authorList>
            <person name="Sayadi A."/>
        </authorList>
    </citation>
    <scope>NUCLEOTIDE SEQUENCE [LARGE SCALE GENOMIC DNA]</scope>
</reference>
<protein>
    <recommendedName>
        <fullName evidence="4">Lipocalin/cytosolic fatty-acid binding domain-containing protein</fullName>
    </recommendedName>
</protein>
<organism evidence="2 3">
    <name type="scientific">Callosobruchus maculatus</name>
    <name type="common">Southern cowpea weevil</name>
    <name type="synonym">Pulse bruchid</name>
    <dbReference type="NCBI Taxonomy" id="64391"/>
    <lineage>
        <taxon>Eukaryota</taxon>
        <taxon>Metazoa</taxon>
        <taxon>Ecdysozoa</taxon>
        <taxon>Arthropoda</taxon>
        <taxon>Hexapoda</taxon>
        <taxon>Insecta</taxon>
        <taxon>Pterygota</taxon>
        <taxon>Neoptera</taxon>
        <taxon>Endopterygota</taxon>
        <taxon>Coleoptera</taxon>
        <taxon>Polyphaga</taxon>
        <taxon>Cucujiformia</taxon>
        <taxon>Chrysomeloidea</taxon>
        <taxon>Chrysomelidae</taxon>
        <taxon>Bruchinae</taxon>
        <taxon>Bruchini</taxon>
        <taxon>Callosobruchus</taxon>
    </lineage>
</organism>
<feature type="signal peptide" evidence="1">
    <location>
        <begin position="1"/>
        <end position="21"/>
    </location>
</feature>